<evidence type="ECO:0000256" key="1">
    <source>
        <dbReference type="ARBA" id="ARBA00022448"/>
    </source>
</evidence>
<comment type="cofactor">
    <cofactor evidence="6">
        <name>Zn(2+)</name>
        <dbReference type="ChEBI" id="CHEBI:29105"/>
    </cofactor>
</comment>
<keyword evidence="2 6" id="KW-1003">Cell membrane</keyword>
<keyword evidence="4 6" id="KW-0862">Zinc</keyword>
<feature type="binding site" evidence="6">
    <location>
        <position position="346"/>
    </location>
    <ligand>
        <name>Zn(2+)</name>
        <dbReference type="ChEBI" id="CHEBI:29105"/>
    </ligand>
</feature>
<keyword evidence="3 6" id="KW-0479">Metal-binding</keyword>
<keyword evidence="1 6" id="KW-0813">Transport</keyword>
<dbReference type="Pfam" id="PF10070">
    <property type="entry name" value="DabA"/>
    <property type="match status" value="1"/>
</dbReference>
<dbReference type="AlphaFoldDB" id="A0A831R570"/>
<comment type="function">
    <text evidence="6">Part of an energy-coupled inorganic carbon pump.</text>
</comment>
<evidence type="ECO:0000256" key="6">
    <source>
        <dbReference type="HAMAP-Rule" id="MF_01871"/>
    </source>
</evidence>
<dbReference type="EMBL" id="DRGY01000057">
    <property type="protein sequence ID" value="HEA52206.1"/>
    <property type="molecule type" value="Genomic_DNA"/>
</dbReference>
<dbReference type="RefSeq" id="WP_304101031.1">
    <property type="nucleotide sequence ID" value="NZ_DRGY01000057.1"/>
</dbReference>
<evidence type="ECO:0000256" key="4">
    <source>
        <dbReference type="ARBA" id="ARBA00022833"/>
    </source>
</evidence>
<dbReference type="Proteomes" id="UP000885748">
    <property type="component" value="Unassembled WGS sequence"/>
</dbReference>
<feature type="binding site" evidence="6">
    <location>
        <position position="344"/>
    </location>
    <ligand>
        <name>Zn(2+)</name>
        <dbReference type="ChEBI" id="CHEBI:29105"/>
    </ligand>
</feature>
<comment type="subunit">
    <text evidence="6">Forms a complex with DabB.</text>
</comment>
<dbReference type="HAMAP" id="MF_01871">
    <property type="entry name" value="DabA"/>
    <property type="match status" value="1"/>
</dbReference>
<sequence length="821" mass="90562">MMDSSAWQNAINRACGLIAPVWPLDQWIAVNPFWGLRHQPVKYSERLLEKRAGFSFLMPVAFYREAWEGGRITDADVKASLEESGLTYSLQSLFDVLKQNEQPGESFHYSVLDVFPGNSEGLKATDAVCEGVGRLCGAYFDSRQARWPSGEHQSGQGGLFEFWLESARQDLSLDYRAGVPGARAKLKAVPESQAEAVEKAVNLLNLNPDELEALCHSLLLRLLGWASWSSGVDWRAGLAGDGAYGACESLLSILLVWESVGLACATNEHIVANAEAWAKIRHNWQTADESGPEDKLLWIWQRAYEIGYQKALYQILQTTALEESASDRVRTGSESVANVQAVFCIDVRSEVMRRHLENHNSRIRTLGFAGFFGLPIAHQSHGPFSEVPRLPGLLAPAYRLIDTQGSAKDDHALNRTLDQREITRESVRKAKYSSLSTFTLVETTGLAWAWKLLKDSLHQRPTRQTEGPDLVEGKLVHHLGGDPLAVPEKVKLVAGFLKGMSLTHSFAPLLVFVGHGTKTDNNPNHAGMACGACGGQSGGVNARLAAALFNDSQVREGLAEAGIHVPDTTFAIAAEHCTVTDEVTLFDRDQIPASHRALMTELESSFLQAGIEARKERATPLKLNGLDDNELLAAMSQRALDWSEVRPEWGLANNAAMIFAKRDITRGKNLSGRVFLHDYDPELDAEGQILEALMAAPMIVGNWINLQYFASVTVPEVYGAGNKLLHSVIGGNLGVIEGNGTDMRIGLPLQSVHDGTYWRHEPLRLTVLVDAPRERIQAVIERQPDVAQLVRNQWLWLHRLLPGGEQERFHNGEWQGCAGYS</sequence>
<keyword evidence="5 6" id="KW-0472">Membrane</keyword>
<protein>
    <recommendedName>
        <fullName evidence="6">Probable inorganic carbon transporter subunit DabA</fullName>
    </recommendedName>
</protein>
<proteinExistence type="inferred from homology"/>
<feature type="binding site" evidence="6">
    <location>
        <position position="530"/>
    </location>
    <ligand>
        <name>Zn(2+)</name>
        <dbReference type="ChEBI" id="CHEBI:29105"/>
    </ligand>
</feature>
<dbReference type="GO" id="GO:0005886">
    <property type="term" value="C:plasma membrane"/>
    <property type="evidence" value="ECO:0007669"/>
    <property type="project" value="UniProtKB-SubCell"/>
</dbReference>
<comment type="similarity">
    <text evidence="6">Belongs to the inorganic carbon transporter (TC 9.A.2) DabA family.</text>
</comment>
<comment type="subcellular location">
    <subcellularLocation>
        <location evidence="6">Cell membrane</location>
        <topology evidence="6">Peripheral membrane protein</topology>
    </subcellularLocation>
</comment>
<feature type="binding site" evidence="6">
    <location>
        <position position="515"/>
    </location>
    <ligand>
        <name>Zn(2+)</name>
        <dbReference type="ChEBI" id="CHEBI:29105"/>
    </ligand>
</feature>
<dbReference type="GO" id="GO:0008270">
    <property type="term" value="F:zinc ion binding"/>
    <property type="evidence" value="ECO:0007669"/>
    <property type="project" value="UniProtKB-UniRule"/>
</dbReference>
<dbReference type="PANTHER" id="PTHR38344">
    <property type="entry name" value="UPF0753 PROTEIN AQ_863"/>
    <property type="match status" value="1"/>
</dbReference>
<evidence type="ECO:0000256" key="5">
    <source>
        <dbReference type="ARBA" id="ARBA00023136"/>
    </source>
</evidence>
<name>A0A831R570_9GAMM</name>
<gene>
    <name evidence="6" type="primary">dabA</name>
    <name evidence="7" type="ORF">ENI00_07770</name>
</gene>
<dbReference type="PANTHER" id="PTHR38344:SF1">
    <property type="entry name" value="INORGANIC CARBON TRANSPORTER SUBUNIT DABA-RELATED"/>
    <property type="match status" value="1"/>
</dbReference>
<comment type="caution">
    <text evidence="7">The sequence shown here is derived from an EMBL/GenBank/DDBJ whole genome shotgun (WGS) entry which is preliminary data.</text>
</comment>
<evidence type="ECO:0000256" key="2">
    <source>
        <dbReference type="ARBA" id="ARBA00022475"/>
    </source>
</evidence>
<reference evidence="7" key="1">
    <citation type="journal article" date="2020" name="mSystems">
        <title>Genome- and Community-Level Interaction Insights into Carbon Utilization and Element Cycling Functions of Hydrothermarchaeota in Hydrothermal Sediment.</title>
        <authorList>
            <person name="Zhou Z."/>
            <person name="Liu Y."/>
            <person name="Xu W."/>
            <person name="Pan J."/>
            <person name="Luo Z.H."/>
            <person name="Li M."/>
        </authorList>
    </citation>
    <scope>NUCLEOTIDE SEQUENCE [LARGE SCALE GENOMIC DNA]</scope>
    <source>
        <strain evidence="7">HyVt-357</strain>
    </source>
</reference>
<organism evidence="7">
    <name type="scientific">Marinobacter antarcticus</name>
    <dbReference type="NCBI Taxonomy" id="564117"/>
    <lineage>
        <taxon>Bacteria</taxon>
        <taxon>Pseudomonadati</taxon>
        <taxon>Pseudomonadota</taxon>
        <taxon>Gammaproteobacteria</taxon>
        <taxon>Pseudomonadales</taxon>
        <taxon>Marinobacteraceae</taxon>
        <taxon>Marinobacter</taxon>
    </lineage>
</organism>
<accession>A0A831R570</accession>
<evidence type="ECO:0000256" key="3">
    <source>
        <dbReference type="ARBA" id="ARBA00022723"/>
    </source>
</evidence>
<dbReference type="InterPro" id="IPR018752">
    <property type="entry name" value="DabA"/>
</dbReference>
<evidence type="ECO:0000313" key="7">
    <source>
        <dbReference type="EMBL" id="HEA52206.1"/>
    </source>
</evidence>